<keyword evidence="9 11" id="KW-0520">NAD</keyword>
<evidence type="ECO:0000256" key="8">
    <source>
        <dbReference type="ARBA" id="ARBA00022840"/>
    </source>
</evidence>
<dbReference type="PANTHER" id="PTHR39321">
    <property type="entry name" value="NICOTINATE-NUCLEOTIDE ADENYLYLTRANSFERASE-RELATED"/>
    <property type="match status" value="1"/>
</dbReference>
<keyword evidence="4 11" id="KW-0662">Pyridine nucleotide biosynthesis</keyword>
<reference evidence="14 15" key="1">
    <citation type="submission" date="2016-03" db="EMBL/GenBank/DDBJ databases">
        <authorList>
            <consortium name="Pathogen Informatics"/>
        </authorList>
    </citation>
    <scope>NUCLEOTIDE SEQUENCE [LARGE SCALE GENOMIC DNA]</scope>
    <source>
        <strain evidence="14 15">NCTC13364</strain>
    </source>
</reference>
<dbReference type="EMBL" id="FKBS01000017">
    <property type="protein sequence ID" value="SAI43484.1"/>
    <property type="molecule type" value="Genomic_DNA"/>
</dbReference>
<dbReference type="Gene3D" id="3.40.50.620">
    <property type="entry name" value="HUPs"/>
    <property type="match status" value="1"/>
</dbReference>
<evidence type="ECO:0000259" key="13">
    <source>
        <dbReference type="Pfam" id="PF01467"/>
    </source>
</evidence>
<evidence type="ECO:0000256" key="9">
    <source>
        <dbReference type="ARBA" id="ARBA00023027"/>
    </source>
</evidence>
<dbReference type="GO" id="GO:0009435">
    <property type="term" value="P:NAD+ biosynthetic process"/>
    <property type="evidence" value="ECO:0007669"/>
    <property type="project" value="UniProtKB-UniRule"/>
</dbReference>
<dbReference type="EC" id="2.7.7.18" evidence="11"/>
<dbReference type="Proteomes" id="UP000077037">
    <property type="component" value="Unassembled WGS sequence"/>
</dbReference>
<organism evidence="14 15">
    <name type="scientific">Bordetella ansorpii</name>
    <dbReference type="NCBI Taxonomy" id="288768"/>
    <lineage>
        <taxon>Bacteria</taxon>
        <taxon>Pseudomonadati</taxon>
        <taxon>Pseudomonadota</taxon>
        <taxon>Betaproteobacteria</taxon>
        <taxon>Burkholderiales</taxon>
        <taxon>Alcaligenaceae</taxon>
        <taxon>Bordetella</taxon>
    </lineage>
</organism>
<dbReference type="GO" id="GO:0004515">
    <property type="term" value="F:nicotinate-nucleotide adenylyltransferase activity"/>
    <property type="evidence" value="ECO:0007669"/>
    <property type="project" value="UniProtKB-UniRule"/>
</dbReference>
<evidence type="ECO:0000256" key="2">
    <source>
        <dbReference type="ARBA" id="ARBA00005019"/>
    </source>
</evidence>
<keyword evidence="8 11" id="KW-0067">ATP-binding</keyword>
<dbReference type="PANTHER" id="PTHR39321:SF3">
    <property type="entry name" value="PHOSPHOPANTETHEINE ADENYLYLTRANSFERASE"/>
    <property type="match status" value="1"/>
</dbReference>
<dbReference type="InterPro" id="IPR005248">
    <property type="entry name" value="NadD/NMNAT"/>
</dbReference>
<protein>
    <recommendedName>
        <fullName evidence="11">Probable nicotinate-nucleotide adenylyltransferase</fullName>
        <ecNumber evidence="11">2.7.7.18</ecNumber>
    </recommendedName>
    <alternativeName>
        <fullName evidence="11">Deamido-NAD(+) diphosphorylase</fullName>
    </alternativeName>
    <alternativeName>
        <fullName evidence="11">Deamido-NAD(+) pyrophosphorylase</fullName>
    </alternativeName>
    <alternativeName>
        <fullName evidence="11">Nicotinate mononucleotide adenylyltransferase</fullName>
        <shortName evidence="11">NaMN adenylyltransferase</shortName>
    </alternativeName>
</protein>
<comment type="similarity">
    <text evidence="3 11">Belongs to the NadD family.</text>
</comment>
<name>A0A157QCX9_9BORD</name>
<dbReference type="OrthoDB" id="5295945at2"/>
<dbReference type="Pfam" id="PF01467">
    <property type="entry name" value="CTP_transf_like"/>
    <property type="match status" value="1"/>
</dbReference>
<dbReference type="InterPro" id="IPR014729">
    <property type="entry name" value="Rossmann-like_a/b/a_fold"/>
</dbReference>
<proteinExistence type="inferred from homology"/>
<evidence type="ECO:0000256" key="4">
    <source>
        <dbReference type="ARBA" id="ARBA00022642"/>
    </source>
</evidence>
<evidence type="ECO:0000256" key="1">
    <source>
        <dbReference type="ARBA" id="ARBA00002324"/>
    </source>
</evidence>
<evidence type="ECO:0000256" key="7">
    <source>
        <dbReference type="ARBA" id="ARBA00022741"/>
    </source>
</evidence>
<dbReference type="CDD" id="cd02165">
    <property type="entry name" value="NMNAT"/>
    <property type="match status" value="1"/>
</dbReference>
<gene>
    <name evidence="11 14" type="primary">nadD</name>
    <name evidence="14" type="ORF">SAMEA1982600_03549</name>
</gene>
<dbReference type="AlphaFoldDB" id="A0A157QCX9"/>
<feature type="domain" description="Cytidyltransferase-like" evidence="13">
    <location>
        <begin position="28"/>
        <end position="189"/>
    </location>
</feature>
<evidence type="ECO:0000256" key="3">
    <source>
        <dbReference type="ARBA" id="ARBA00009014"/>
    </source>
</evidence>
<comment type="function">
    <text evidence="1 11">Catalyzes the reversible adenylation of nicotinate mononucleotide (NaMN) to nicotinic acid adenine dinucleotide (NaAD).</text>
</comment>
<dbReference type="InterPro" id="IPR004821">
    <property type="entry name" value="Cyt_trans-like"/>
</dbReference>
<evidence type="ECO:0000313" key="15">
    <source>
        <dbReference type="Proteomes" id="UP000077037"/>
    </source>
</evidence>
<evidence type="ECO:0000256" key="10">
    <source>
        <dbReference type="ARBA" id="ARBA00048721"/>
    </source>
</evidence>
<sequence>MSTPGITGNTPGQDGASGSRRADSRIGLLGGSFDPVHDAHIALAQAAMRALALAEVQLIPAANPWQRAPLKAAPEHRLRMLELAVEGHPGLAVNPIEITRGGATYTIDTLRALPAGQYVWLLGADQLANFCTWRAWQDIAARVDLAVAVRPGTALHVPDELADWLQGHGHVLQELPFAPMDVSASGIRDRLAHGAPAASMLDPAVADYIAAHGLYR</sequence>
<keyword evidence="7 11" id="KW-0547">Nucleotide-binding</keyword>
<comment type="catalytic activity">
    <reaction evidence="10 11">
        <text>nicotinate beta-D-ribonucleotide + ATP + H(+) = deamido-NAD(+) + diphosphate</text>
        <dbReference type="Rhea" id="RHEA:22860"/>
        <dbReference type="ChEBI" id="CHEBI:15378"/>
        <dbReference type="ChEBI" id="CHEBI:30616"/>
        <dbReference type="ChEBI" id="CHEBI:33019"/>
        <dbReference type="ChEBI" id="CHEBI:57502"/>
        <dbReference type="ChEBI" id="CHEBI:58437"/>
        <dbReference type="EC" id="2.7.7.18"/>
    </reaction>
</comment>
<keyword evidence="5 11" id="KW-0808">Transferase</keyword>
<dbReference type="SUPFAM" id="SSF52374">
    <property type="entry name" value="Nucleotidylyl transferase"/>
    <property type="match status" value="1"/>
</dbReference>
<evidence type="ECO:0000313" key="14">
    <source>
        <dbReference type="EMBL" id="SAI43484.1"/>
    </source>
</evidence>
<feature type="region of interest" description="Disordered" evidence="12">
    <location>
        <begin position="1"/>
        <end position="21"/>
    </location>
</feature>
<dbReference type="HAMAP" id="MF_00244">
    <property type="entry name" value="NaMN_adenylyltr"/>
    <property type="match status" value="1"/>
</dbReference>
<evidence type="ECO:0000256" key="5">
    <source>
        <dbReference type="ARBA" id="ARBA00022679"/>
    </source>
</evidence>
<dbReference type="UniPathway" id="UPA00253">
    <property type="reaction ID" value="UER00332"/>
</dbReference>
<dbReference type="RefSeq" id="WP_082887315.1">
    <property type="nucleotide sequence ID" value="NZ_FKBS01000017.1"/>
</dbReference>
<accession>A0A157QCX9</accession>
<comment type="pathway">
    <text evidence="2 11">Cofactor biosynthesis; NAD(+) biosynthesis; deamido-NAD(+) from nicotinate D-ribonucleotide: step 1/1.</text>
</comment>
<keyword evidence="6 11" id="KW-0548">Nucleotidyltransferase</keyword>
<evidence type="ECO:0000256" key="12">
    <source>
        <dbReference type="SAM" id="MobiDB-lite"/>
    </source>
</evidence>
<evidence type="ECO:0000256" key="11">
    <source>
        <dbReference type="HAMAP-Rule" id="MF_00244"/>
    </source>
</evidence>
<dbReference type="GO" id="GO:0005524">
    <property type="term" value="F:ATP binding"/>
    <property type="evidence" value="ECO:0007669"/>
    <property type="project" value="UniProtKB-KW"/>
</dbReference>
<dbReference type="NCBIfam" id="TIGR00482">
    <property type="entry name" value="nicotinate (nicotinamide) nucleotide adenylyltransferase"/>
    <property type="match status" value="1"/>
</dbReference>
<feature type="compositionally biased region" description="Polar residues" evidence="12">
    <location>
        <begin position="1"/>
        <end position="12"/>
    </location>
</feature>
<evidence type="ECO:0000256" key="6">
    <source>
        <dbReference type="ARBA" id="ARBA00022695"/>
    </source>
</evidence>